<dbReference type="EMBL" id="FNBE01000004">
    <property type="protein sequence ID" value="SDF38756.1"/>
    <property type="molecule type" value="Genomic_DNA"/>
</dbReference>
<proteinExistence type="predicted"/>
<dbReference type="STRING" id="366584.SAMN05216377_104398"/>
<dbReference type="Proteomes" id="UP000198967">
    <property type="component" value="Unassembled WGS sequence"/>
</dbReference>
<dbReference type="AlphaFoldDB" id="A0A1G7KNQ6"/>
<feature type="region of interest" description="Disordered" evidence="1">
    <location>
        <begin position="1"/>
        <end position="53"/>
    </location>
</feature>
<reference evidence="2 3" key="1">
    <citation type="submission" date="2016-10" db="EMBL/GenBank/DDBJ databases">
        <authorList>
            <person name="de Groot N.N."/>
        </authorList>
    </citation>
    <scope>NUCLEOTIDE SEQUENCE [LARGE SCALE GENOMIC DNA]</scope>
    <source>
        <strain evidence="2 3">CGMCC 4.3143</strain>
    </source>
</reference>
<name>A0A1G7KNQ6_PSEOR</name>
<protein>
    <submittedName>
        <fullName evidence="2">Uncharacterized protein</fullName>
    </submittedName>
</protein>
<feature type="compositionally biased region" description="Basic and acidic residues" evidence="1">
    <location>
        <begin position="16"/>
        <end position="46"/>
    </location>
</feature>
<gene>
    <name evidence="2" type="ORF">SAMN05216377_104398</name>
</gene>
<keyword evidence="3" id="KW-1185">Reference proteome</keyword>
<sequence length="53" mass="6386">MGRNAFDSVTSVFKRKSSEESGRRLAFEYESYDKSKEEEYRSFEGKRRGHRHH</sequence>
<evidence type="ECO:0000256" key="1">
    <source>
        <dbReference type="SAM" id="MobiDB-lite"/>
    </source>
</evidence>
<evidence type="ECO:0000313" key="3">
    <source>
        <dbReference type="Proteomes" id="UP000198967"/>
    </source>
</evidence>
<dbReference type="RefSeq" id="WP_176921232.1">
    <property type="nucleotide sequence ID" value="NZ_FNBE01000004.1"/>
</dbReference>
<organism evidence="2 3">
    <name type="scientific">Pseudonocardia oroxyli</name>
    <dbReference type="NCBI Taxonomy" id="366584"/>
    <lineage>
        <taxon>Bacteria</taxon>
        <taxon>Bacillati</taxon>
        <taxon>Actinomycetota</taxon>
        <taxon>Actinomycetes</taxon>
        <taxon>Pseudonocardiales</taxon>
        <taxon>Pseudonocardiaceae</taxon>
        <taxon>Pseudonocardia</taxon>
    </lineage>
</organism>
<evidence type="ECO:0000313" key="2">
    <source>
        <dbReference type="EMBL" id="SDF38756.1"/>
    </source>
</evidence>
<accession>A0A1G7KNQ6</accession>